<accession>A0A6A6F4V5</accession>
<dbReference type="OrthoDB" id="3637592at2759"/>
<organism evidence="2 3">
    <name type="scientific">Cercospora zeae-maydis SCOH1-5</name>
    <dbReference type="NCBI Taxonomy" id="717836"/>
    <lineage>
        <taxon>Eukaryota</taxon>
        <taxon>Fungi</taxon>
        <taxon>Dikarya</taxon>
        <taxon>Ascomycota</taxon>
        <taxon>Pezizomycotina</taxon>
        <taxon>Dothideomycetes</taxon>
        <taxon>Dothideomycetidae</taxon>
        <taxon>Mycosphaerellales</taxon>
        <taxon>Mycosphaerellaceae</taxon>
        <taxon>Cercospora</taxon>
    </lineage>
</organism>
<dbReference type="AlphaFoldDB" id="A0A6A6F4V5"/>
<evidence type="ECO:0000313" key="2">
    <source>
        <dbReference type="EMBL" id="KAF2208250.1"/>
    </source>
</evidence>
<gene>
    <name evidence="2" type="ORF">CERZMDRAFT_101698</name>
</gene>
<evidence type="ECO:0008006" key="4">
    <source>
        <dbReference type="Google" id="ProtNLM"/>
    </source>
</evidence>
<protein>
    <recommendedName>
        <fullName evidence="4">Extracellular membrane protein CFEM domain-containing protein</fullName>
    </recommendedName>
</protein>
<dbReference type="EMBL" id="ML992696">
    <property type="protein sequence ID" value="KAF2208250.1"/>
    <property type="molecule type" value="Genomic_DNA"/>
</dbReference>
<sequence>MHFAVVCAAAFALATTATVLIPPPTPGLNCALCLDDLDSLTGCGGRPDKPHHDPDCLCSPENSKLAKGCNNACKGVRSAKDMTCIWGNEIAKQEHTVTARGPYGCAVCLQDAERKMGCADDPSDPKFDFDCLCQEPGFSTNVEDCNLFCADIPLNLDNQCPKPSPSPFTERELADNDPPSCGLCLELASRQTYCQPDADGFDFDCLFCVGTPNDLNTHCSAPYPYPSPSPALPATTIITARGTIGNPKQTVDPRFGFCGPKGTNCKSTVRAPPTAEKWYHLGYGLGSNVLDNNPYGPPRPTITLLPKGSVPHHGNPSTMQIASGRFGFCGPSGINCRIGDAEHSSSSALAQPMVMVRDNLTTIIPLNASFTTTLQAIPGPSDVVNVTSFVTTTAGDANPTVTHTHIQWDAQDSMQNPTPTAGVQQGSAGVNVGKNVAEIFFGIVAIAAFV</sequence>
<keyword evidence="1" id="KW-0732">Signal</keyword>
<evidence type="ECO:0000256" key="1">
    <source>
        <dbReference type="SAM" id="SignalP"/>
    </source>
</evidence>
<name>A0A6A6F4V5_9PEZI</name>
<reference evidence="2" key="1">
    <citation type="journal article" date="2020" name="Stud. Mycol.">
        <title>101 Dothideomycetes genomes: a test case for predicting lifestyles and emergence of pathogens.</title>
        <authorList>
            <person name="Haridas S."/>
            <person name="Albert R."/>
            <person name="Binder M."/>
            <person name="Bloem J."/>
            <person name="Labutti K."/>
            <person name="Salamov A."/>
            <person name="Andreopoulos B."/>
            <person name="Baker S."/>
            <person name="Barry K."/>
            <person name="Bills G."/>
            <person name="Bluhm B."/>
            <person name="Cannon C."/>
            <person name="Castanera R."/>
            <person name="Culley D."/>
            <person name="Daum C."/>
            <person name="Ezra D."/>
            <person name="Gonzalez J."/>
            <person name="Henrissat B."/>
            <person name="Kuo A."/>
            <person name="Liang C."/>
            <person name="Lipzen A."/>
            <person name="Lutzoni F."/>
            <person name="Magnuson J."/>
            <person name="Mondo S."/>
            <person name="Nolan M."/>
            <person name="Ohm R."/>
            <person name="Pangilinan J."/>
            <person name="Park H.-J."/>
            <person name="Ramirez L."/>
            <person name="Alfaro M."/>
            <person name="Sun H."/>
            <person name="Tritt A."/>
            <person name="Yoshinaga Y."/>
            <person name="Zwiers L.-H."/>
            <person name="Turgeon B."/>
            <person name="Goodwin S."/>
            <person name="Spatafora J."/>
            <person name="Crous P."/>
            <person name="Grigoriev I."/>
        </authorList>
    </citation>
    <scope>NUCLEOTIDE SEQUENCE</scope>
    <source>
        <strain evidence="2">SCOH1-5</strain>
    </source>
</reference>
<proteinExistence type="predicted"/>
<feature type="signal peptide" evidence="1">
    <location>
        <begin position="1"/>
        <end position="17"/>
    </location>
</feature>
<evidence type="ECO:0000313" key="3">
    <source>
        <dbReference type="Proteomes" id="UP000799539"/>
    </source>
</evidence>
<keyword evidence="3" id="KW-1185">Reference proteome</keyword>
<dbReference type="Proteomes" id="UP000799539">
    <property type="component" value="Unassembled WGS sequence"/>
</dbReference>
<feature type="chain" id="PRO_5025580486" description="Extracellular membrane protein CFEM domain-containing protein" evidence="1">
    <location>
        <begin position="18"/>
        <end position="450"/>
    </location>
</feature>